<protein>
    <submittedName>
        <fullName evidence="1">Uncharacterized protein</fullName>
    </submittedName>
</protein>
<dbReference type="Proteomes" id="UP000252458">
    <property type="component" value="Unassembled WGS sequence"/>
</dbReference>
<comment type="caution">
    <text evidence="1">The sequence shown here is derived from an EMBL/GenBank/DDBJ whole genome shotgun (WGS) entry which is preliminary data.</text>
</comment>
<organism evidence="1 2">
    <name type="scientific">Burkholderia reimsis</name>
    <dbReference type="NCBI Taxonomy" id="2234132"/>
    <lineage>
        <taxon>Bacteria</taxon>
        <taxon>Pseudomonadati</taxon>
        <taxon>Pseudomonadota</taxon>
        <taxon>Betaproteobacteria</taxon>
        <taxon>Burkholderiales</taxon>
        <taxon>Burkholderiaceae</taxon>
        <taxon>Burkholderia</taxon>
    </lineage>
</organism>
<gene>
    <name evidence="1" type="ORF">DPV79_15710</name>
</gene>
<name>A0A365QUU6_9BURK</name>
<evidence type="ECO:0000313" key="1">
    <source>
        <dbReference type="EMBL" id="RBB38828.1"/>
    </source>
</evidence>
<proteinExistence type="predicted"/>
<keyword evidence="2" id="KW-1185">Reference proteome</keyword>
<sequence>MQIHDTISHTMHFVENGVFGYLQLAASTGIPDASSVTLRDGTYLDLLFATSQQSVWDICDGWRGPPQCEAFLVLIEPESVTFANVLESCGKDHHAGGAARARKNGHPRG</sequence>
<dbReference type="AlphaFoldDB" id="A0A365QUU6"/>
<evidence type="ECO:0000313" key="2">
    <source>
        <dbReference type="Proteomes" id="UP000252458"/>
    </source>
</evidence>
<reference evidence="1 2" key="1">
    <citation type="submission" date="2018-06" db="EMBL/GenBank/DDBJ databases">
        <title>Draft genome sequence of Burkholderia reimsis strain BE51 isolated from a French agricultural soil.</title>
        <authorList>
            <person name="Esmaeel Q."/>
        </authorList>
    </citation>
    <scope>NUCLEOTIDE SEQUENCE [LARGE SCALE GENOMIC DNA]</scope>
    <source>
        <strain evidence="1 2">BE51</strain>
    </source>
</reference>
<dbReference type="EMBL" id="QMFZ01000012">
    <property type="protein sequence ID" value="RBB38828.1"/>
    <property type="molecule type" value="Genomic_DNA"/>
</dbReference>
<accession>A0A365QUU6</accession>